<gene>
    <name evidence="5" type="ORF">V0288_23555</name>
</gene>
<dbReference type="InterPro" id="IPR050273">
    <property type="entry name" value="GppA/Ppx_hydrolase"/>
</dbReference>
<dbReference type="FunFam" id="3.30.420.150:FF:000013">
    <property type="entry name" value="Exopolyphosphatase"/>
    <property type="match status" value="1"/>
</dbReference>
<sequence length="549" mass="61694">MVNLSNQVIPNRAPSPAGLSESSILAAIDIGTNSVHMVVVRVEPSLAAFTIIAREKATVRLGDRDPKTGKLTVAAMERAIAALKRCKDLAVSLRAEPIIAVATSATREAPNGDEFLALIEQEVGLSVDLISGQEEARRIYLGVVSGMDFQNQPHVIIDIGGGSTELILADSQEIRFLSSTKIGAVRLTREFITTDPISPSELAYLRAYTRGMLERAVEEIRTKLRPGEQARLVGTSGTIETLMTIHALEKFGEIPNPLNGYQLTRKDVKDLVKRFASLDYNQRFAIPGMNDKRAEIILAGSIVLLEAMTMLEIDRLILCERALREGVIVDWMLTHGLIDNRFRYQSEIRQRSVIKIAKKYQVNLESAKRIANFALSIFDQTKGDLHSWGEEARDLLWAAAILHNSGLYVSHAAHHKHSYYLIRNGELLGYTEIELEVIANIARYHRKNKPRKKHTDFIKLTEYYQYMVRYSSAILRLAVALDRRQIGAIEQIECKYDAEYRTLHLHLFPANPEDDCALELWSLDYKKPVFEEEFGVKVVATLAFLPLKS</sequence>
<keyword evidence="2" id="KW-0378">Hydrolase</keyword>
<protein>
    <submittedName>
        <fullName evidence="5">Ppx/GppA phosphatase family protein</fullName>
    </submittedName>
</protein>
<dbReference type="Gene3D" id="3.30.420.40">
    <property type="match status" value="1"/>
</dbReference>
<dbReference type="PANTHER" id="PTHR30005">
    <property type="entry name" value="EXOPOLYPHOSPHATASE"/>
    <property type="match status" value="1"/>
</dbReference>
<dbReference type="CDD" id="cd24006">
    <property type="entry name" value="ASKHA_NBD_PPX_GppA"/>
    <property type="match status" value="1"/>
</dbReference>
<evidence type="ECO:0000256" key="1">
    <source>
        <dbReference type="ARBA" id="ARBA00007125"/>
    </source>
</evidence>
<evidence type="ECO:0000256" key="2">
    <source>
        <dbReference type="ARBA" id="ARBA00022801"/>
    </source>
</evidence>
<dbReference type="FunFam" id="1.10.3210.10:FF:000025">
    <property type="entry name" value="Exopolyphosphatase"/>
    <property type="match status" value="1"/>
</dbReference>
<dbReference type="InterPro" id="IPR003695">
    <property type="entry name" value="Ppx_GppA_N"/>
</dbReference>
<dbReference type="InterPro" id="IPR048950">
    <property type="entry name" value="Ppx_GppA_C"/>
</dbReference>
<dbReference type="Gene3D" id="3.30.420.150">
    <property type="entry name" value="Exopolyphosphatase. Domain 2"/>
    <property type="match status" value="1"/>
</dbReference>
<comment type="similarity">
    <text evidence="1">Belongs to the GppA/Ppx family.</text>
</comment>
<dbReference type="SUPFAM" id="SSF53067">
    <property type="entry name" value="Actin-like ATPase domain"/>
    <property type="match status" value="2"/>
</dbReference>
<evidence type="ECO:0000313" key="6">
    <source>
        <dbReference type="Proteomes" id="UP001328733"/>
    </source>
</evidence>
<dbReference type="SUPFAM" id="SSF109604">
    <property type="entry name" value="HD-domain/PDEase-like"/>
    <property type="match status" value="1"/>
</dbReference>
<accession>A0AAW9QY42</accession>
<evidence type="ECO:0000259" key="4">
    <source>
        <dbReference type="Pfam" id="PF21447"/>
    </source>
</evidence>
<dbReference type="EMBL" id="JBAFSM010000076">
    <property type="protein sequence ID" value="MEG3440126.1"/>
    <property type="molecule type" value="Genomic_DNA"/>
</dbReference>
<keyword evidence="6" id="KW-1185">Reference proteome</keyword>
<name>A0AAW9QY42_9CHRO</name>
<dbReference type="RefSeq" id="WP_332867596.1">
    <property type="nucleotide sequence ID" value="NZ_JBAFSM010000076.1"/>
</dbReference>
<dbReference type="Pfam" id="PF02541">
    <property type="entry name" value="Ppx-GppA"/>
    <property type="match status" value="1"/>
</dbReference>
<evidence type="ECO:0000313" key="5">
    <source>
        <dbReference type="EMBL" id="MEG3440126.1"/>
    </source>
</evidence>
<dbReference type="GO" id="GO:0016462">
    <property type="term" value="F:pyrophosphatase activity"/>
    <property type="evidence" value="ECO:0007669"/>
    <property type="project" value="TreeGrafter"/>
</dbReference>
<dbReference type="Pfam" id="PF21447">
    <property type="entry name" value="Ppx-GppA_III"/>
    <property type="match status" value="1"/>
</dbReference>
<dbReference type="PANTHER" id="PTHR30005:SF0">
    <property type="entry name" value="RETROGRADE REGULATION PROTEIN 2"/>
    <property type="match status" value="1"/>
</dbReference>
<dbReference type="InterPro" id="IPR030673">
    <property type="entry name" value="PyroPPase_GppA_Ppx"/>
</dbReference>
<feature type="domain" description="Ppx/GppA phosphatase C-terminal" evidence="4">
    <location>
        <begin position="348"/>
        <end position="526"/>
    </location>
</feature>
<dbReference type="InterPro" id="IPR043129">
    <property type="entry name" value="ATPase_NBD"/>
</dbReference>
<organism evidence="5 6">
    <name type="scientific">Pannus brasiliensis CCIBt3594</name>
    <dbReference type="NCBI Taxonomy" id="1427578"/>
    <lineage>
        <taxon>Bacteria</taxon>
        <taxon>Bacillati</taxon>
        <taxon>Cyanobacteriota</taxon>
        <taxon>Cyanophyceae</taxon>
        <taxon>Oscillatoriophycideae</taxon>
        <taxon>Chroococcales</taxon>
        <taxon>Microcystaceae</taxon>
        <taxon>Pannus</taxon>
    </lineage>
</organism>
<dbReference type="Proteomes" id="UP001328733">
    <property type="component" value="Unassembled WGS sequence"/>
</dbReference>
<evidence type="ECO:0000259" key="3">
    <source>
        <dbReference type="Pfam" id="PF02541"/>
    </source>
</evidence>
<dbReference type="Gene3D" id="1.10.3210.10">
    <property type="entry name" value="Hypothetical protein af1432"/>
    <property type="match status" value="1"/>
</dbReference>
<dbReference type="FunFam" id="3.30.420.40:FF:000023">
    <property type="entry name" value="Guanosine-5'-triphosphate,3'-diphosphate pyrophosphatase"/>
    <property type="match status" value="1"/>
</dbReference>
<reference evidence="5 6" key="1">
    <citation type="submission" date="2024-01" db="EMBL/GenBank/DDBJ databases">
        <title>Genomic insights into the taxonomy and metabolism of the cyanobacterium Pannus brasiliensis CCIBt3594.</title>
        <authorList>
            <person name="Machado M."/>
            <person name="Botero N.B."/>
            <person name="Andreote A.P.D."/>
            <person name="Feitosa A.M.T."/>
            <person name="Popin R."/>
            <person name="Sivonen K."/>
            <person name="Fiore M.F."/>
        </authorList>
    </citation>
    <scope>NUCLEOTIDE SEQUENCE [LARGE SCALE GENOMIC DNA]</scope>
    <source>
        <strain evidence="5 6">CCIBt3594</strain>
    </source>
</reference>
<dbReference type="AlphaFoldDB" id="A0AAW9QY42"/>
<comment type="caution">
    <text evidence="5">The sequence shown here is derived from an EMBL/GenBank/DDBJ whole genome shotgun (WGS) entry which is preliminary data.</text>
</comment>
<feature type="domain" description="Ppx/GppA phosphatase N-terminal" evidence="3">
    <location>
        <begin position="38"/>
        <end position="335"/>
    </location>
</feature>
<proteinExistence type="inferred from homology"/>
<dbReference type="PIRSF" id="PIRSF001267">
    <property type="entry name" value="Pyrophosphatase_GppA_Ppx"/>
    <property type="match status" value="1"/>
</dbReference>